<sequence length="98" mass="11070">MTIETPPVGLTSHHTEQTLKARHQEALDIFHAWLERHKVSGGKDRAAVEIQMEEAWVYVERTAADLQLYREVVCPRGAMAGRSVAHGRSGVIPYARHR</sequence>
<dbReference type="Proteomes" id="UP000325735">
    <property type="component" value="Segment"/>
</dbReference>
<dbReference type="EMBL" id="MN234178">
    <property type="protein sequence ID" value="QFG09608.1"/>
    <property type="molecule type" value="Genomic_DNA"/>
</dbReference>
<dbReference type="GeneID" id="55813827"/>
<reference evidence="1 2" key="1">
    <citation type="submission" date="2019-07" db="EMBL/GenBank/DDBJ databases">
        <authorList>
            <person name="Stoner T.H."/>
            <person name="Garlena R.A."/>
            <person name="Russell D.A."/>
            <person name="Pope W.H."/>
            <person name="Jacobs-Sera D."/>
            <person name="Hatfull G.F."/>
        </authorList>
    </citation>
    <scope>NUCLEOTIDE SEQUENCE [LARGE SCALE GENOMIC DNA]</scope>
</reference>
<proteinExistence type="predicted"/>
<dbReference type="RefSeq" id="YP_009884467.1">
    <property type="nucleotide sequence ID" value="NC_049470.1"/>
</dbReference>
<dbReference type="KEGG" id="vg:55813827"/>
<evidence type="ECO:0000313" key="2">
    <source>
        <dbReference type="Proteomes" id="UP000325735"/>
    </source>
</evidence>
<keyword evidence="2" id="KW-1185">Reference proteome</keyword>
<name>A0A5J6TGX5_9CAUD</name>
<protein>
    <submittedName>
        <fullName evidence="1">Uncharacterized protein</fullName>
    </submittedName>
</protein>
<evidence type="ECO:0000313" key="1">
    <source>
        <dbReference type="EMBL" id="QFG09608.1"/>
    </source>
</evidence>
<accession>A0A5J6TGX5</accession>
<organism evidence="1 2">
    <name type="scientific">Arthrobacter phage TripleJ</name>
    <dbReference type="NCBI Taxonomy" id="2599838"/>
    <lineage>
        <taxon>Viruses</taxon>
        <taxon>Duplodnaviria</taxon>
        <taxon>Heunggongvirae</taxon>
        <taxon>Uroviricota</taxon>
        <taxon>Caudoviricetes</taxon>
        <taxon>Triplejayvirus</taxon>
        <taxon>Triplejayvirus tripleJ</taxon>
    </lineage>
</organism>
<gene>
    <name evidence="1" type="primary">64</name>
    <name evidence="1" type="ORF">PBI_TRIPLEJ_64</name>
</gene>